<feature type="domain" description="YdbS-like PH" evidence="2">
    <location>
        <begin position="66"/>
        <end position="141"/>
    </location>
</feature>
<feature type="transmembrane region" description="Helical" evidence="1">
    <location>
        <begin position="15"/>
        <end position="36"/>
    </location>
</feature>
<keyword evidence="1" id="KW-0472">Membrane</keyword>
<dbReference type="PANTHER" id="PTHR34473:SF2">
    <property type="entry name" value="UPF0699 TRANSMEMBRANE PROTEIN YDBT"/>
    <property type="match status" value="1"/>
</dbReference>
<evidence type="ECO:0000313" key="3">
    <source>
        <dbReference type="EMBL" id="MBC8570662.1"/>
    </source>
</evidence>
<keyword evidence="1" id="KW-0812">Transmembrane</keyword>
<sequence>MELHQIVKPPRRALALWRVRALLLAFLPAFLCSLLFEVMSLLWLIANGVWIAVFLYLYCFWYPIKWKKLSFCLTEKILYINNGVVYTHRRFIRLQNVQFVSTYQSPLMKLAGLASVIIRAPGVSMYLPSLYKEDAESLYEALTVFCLTREEEGGIGR</sequence>
<keyword evidence="1" id="KW-1133">Transmembrane helix</keyword>
<gene>
    <name evidence="3" type="ORF">H8709_07435</name>
</gene>
<evidence type="ECO:0000313" key="4">
    <source>
        <dbReference type="Proteomes" id="UP000660861"/>
    </source>
</evidence>
<accession>A0A926IBY3</accession>
<keyword evidence="4" id="KW-1185">Reference proteome</keyword>
<dbReference type="RefSeq" id="WP_262397758.1">
    <property type="nucleotide sequence ID" value="NZ_JACRTC010000004.1"/>
</dbReference>
<name>A0A926IBY3_9FIRM</name>
<dbReference type="Pfam" id="PF03703">
    <property type="entry name" value="bPH_2"/>
    <property type="match status" value="1"/>
</dbReference>
<feature type="transmembrane region" description="Helical" evidence="1">
    <location>
        <begin position="42"/>
        <end position="61"/>
    </location>
</feature>
<organism evidence="3 4">
    <name type="scientific">Zongyangia hominis</name>
    <dbReference type="NCBI Taxonomy" id="2763677"/>
    <lineage>
        <taxon>Bacteria</taxon>
        <taxon>Bacillati</taxon>
        <taxon>Bacillota</taxon>
        <taxon>Clostridia</taxon>
        <taxon>Eubacteriales</taxon>
        <taxon>Oscillospiraceae</taxon>
        <taxon>Zongyangia</taxon>
    </lineage>
</organism>
<evidence type="ECO:0000256" key="1">
    <source>
        <dbReference type="SAM" id="Phobius"/>
    </source>
</evidence>
<comment type="caution">
    <text evidence="3">The sequence shown here is derived from an EMBL/GenBank/DDBJ whole genome shotgun (WGS) entry which is preliminary data.</text>
</comment>
<proteinExistence type="predicted"/>
<dbReference type="InterPro" id="IPR005182">
    <property type="entry name" value="YdbS-like_PH"/>
</dbReference>
<protein>
    <submittedName>
        <fullName evidence="3">PH domain-containing protein</fullName>
    </submittedName>
</protein>
<dbReference type="PANTHER" id="PTHR34473">
    <property type="entry name" value="UPF0699 TRANSMEMBRANE PROTEIN YDBS"/>
    <property type="match status" value="1"/>
</dbReference>
<dbReference type="AlphaFoldDB" id="A0A926IBY3"/>
<evidence type="ECO:0000259" key="2">
    <source>
        <dbReference type="Pfam" id="PF03703"/>
    </source>
</evidence>
<reference evidence="3" key="1">
    <citation type="submission" date="2020-08" db="EMBL/GenBank/DDBJ databases">
        <title>Genome public.</title>
        <authorList>
            <person name="Liu C."/>
            <person name="Sun Q."/>
        </authorList>
    </citation>
    <scope>NUCLEOTIDE SEQUENCE</scope>
    <source>
        <strain evidence="3">NSJ-54</strain>
    </source>
</reference>
<dbReference type="EMBL" id="JACRTC010000004">
    <property type="protein sequence ID" value="MBC8570662.1"/>
    <property type="molecule type" value="Genomic_DNA"/>
</dbReference>
<dbReference type="Proteomes" id="UP000660861">
    <property type="component" value="Unassembled WGS sequence"/>
</dbReference>